<keyword evidence="2" id="KW-0812">Transmembrane</keyword>
<protein>
    <recommendedName>
        <fullName evidence="5">Integral membrane protein</fullName>
    </recommendedName>
</protein>
<gene>
    <name evidence="3" type="ORF">GCM10010411_41170</name>
</gene>
<feature type="region of interest" description="Disordered" evidence="1">
    <location>
        <begin position="1"/>
        <end position="44"/>
    </location>
</feature>
<feature type="transmembrane region" description="Helical" evidence="2">
    <location>
        <begin position="59"/>
        <end position="80"/>
    </location>
</feature>
<keyword evidence="4" id="KW-1185">Reference proteome</keyword>
<sequence length="239" mass="26172">MARMDEGTDERMDEHPEERADEGTDERPDELIDEPSDERPGGQALPAFSVRARLTWRGVVQITACLILVIASVAFVASGLMRGMSAGSVLFVVLGVAGLLLFGAGLSASTGTLFSRRPVLELDATGVRRPARWPLPRRADRVLPWPEIHAMCAVRRGLAGAKRGEQDYLVFLPSAELLETARTAERAQLVALTLPDVPATAAAARWCFAVDASWTASLREVVAEVRRRHEIPVVDRRKR</sequence>
<evidence type="ECO:0000313" key="4">
    <source>
        <dbReference type="Proteomes" id="UP001501509"/>
    </source>
</evidence>
<evidence type="ECO:0000256" key="1">
    <source>
        <dbReference type="SAM" id="MobiDB-lite"/>
    </source>
</evidence>
<reference evidence="3 4" key="1">
    <citation type="journal article" date="2019" name="Int. J. Syst. Evol. Microbiol.">
        <title>The Global Catalogue of Microorganisms (GCM) 10K type strain sequencing project: providing services to taxonomists for standard genome sequencing and annotation.</title>
        <authorList>
            <consortium name="The Broad Institute Genomics Platform"/>
            <consortium name="The Broad Institute Genome Sequencing Center for Infectious Disease"/>
            <person name="Wu L."/>
            <person name="Ma J."/>
        </authorList>
    </citation>
    <scope>NUCLEOTIDE SEQUENCE [LARGE SCALE GENOMIC DNA]</scope>
    <source>
        <strain evidence="3 4">JCM 6833</strain>
    </source>
</reference>
<organism evidence="3 4">
    <name type="scientific">Actinomadura fulvescens</name>
    <dbReference type="NCBI Taxonomy" id="46160"/>
    <lineage>
        <taxon>Bacteria</taxon>
        <taxon>Bacillati</taxon>
        <taxon>Actinomycetota</taxon>
        <taxon>Actinomycetes</taxon>
        <taxon>Streptosporangiales</taxon>
        <taxon>Thermomonosporaceae</taxon>
        <taxon>Actinomadura</taxon>
    </lineage>
</organism>
<evidence type="ECO:0000313" key="3">
    <source>
        <dbReference type="EMBL" id="GAA2602966.1"/>
    </source>
</evidence>
<accession>A0ABN3PWG0</accession>
<dbReference type="Proteomes" id="UP001501509">
    <property type="component" value="Unassembled WGS sequence"/>
</dbReference>
<proteinExistence type="predicted"/>
<keyword evidence="2" id="KW-1133">Transmembrane helix</keyword>
<evidence type="ECO:0000256" key="2">
    <source>
        <dbReference type="SAM" id="Phobius"/>
    </source>
</evidence>
<comment type="caution">
    <text evidence="3">The sequence shown here is derived from an EMBL/GenBank/DDBJ whole genome shotgun (WGS) entry which is preliminary data.</text>
</comment>
<name>A0ABN3PWG0_9ACTN</name>
<dbReference type="EMBL" id="BAAATD010000005">
    <property type="protein sequence ID" value="GAA2602966.1"/>
    <property type="molecule type" value="Genomic_DNA"/>
</dbReference>
<feature type="compositionally biased region" description="Basic and acidic residues" evidence="1">
    <location>
        <begin position="1"/>
        <end position="30"/>
    </location>
</feature>
<keyword evidence="2" id="KW-0472">Membrane</keyword>
<feature type="transmembrane region" description="Helical" evidence="2">
    <location>
        <begin position="86"/>
        <end position="108"/>
    </location>
</feature>
<evidence type="ECO:0008006" key="5">
    <source>
        <dbReference type="Google" id="ProtNLM"/>
    </source>
</evidence>